<evidence type="ECO:0000313" key="2">
    <source>
        <dbReference type="Proteomes" id="UP000235739"/>
    </source>
</evidence>
<accession>A0A2N7RZF4</accession>
<comment type="caution">
    <text evidence="1">The sequence shown here is derived from an EMBL/GenBank/DDBJ whole genome shotgun (WGS) entry which is preliminary data.</text>
</comment>
<dbReference type="SUPFAM" id="SSF51735">
    <property type="entry name" value="NAD(P)-binding Rossmann-fold domains"/>
    <property type="match status" value="1"/>
</dbReference>
<dbReference type="EMBL" id="PNQX01000002">
    <property type="protein sequence ID" value="PMQ19261.1"/>
    <property type="molecule type" value="Genomic_DNA"/>
</dbReference>
<dbReference type="PANTHER" id="PTHR43975:SF2">
    <property type="entry name" value="EG:BACR7A4.14 PROTEIN-RELATED"/>
    <property type="match status" value="1"/>
</dbReference>
<name>A0A2N7RZF4_9MICC</name>
<dbReference type="RefSeq" id="WP_102598494.1">
    <property type="nucleotide sequence ID" value="NZ_JBQDIL010000007.1"/>
</dbReference>
<dbReference type="InterPro" id="IPR036291">
    <property type="entry name" value="NAD(P)-bd_dom_sf"/>
</dbReference>
<organism evidence="1 2">
    <name type="scientific">Glutamicibacter arilaitensis</name>
    <dbReference type="NCBI Taxonomy" id="256701"/>
    <lineage>
        <taxon>Bacteria</taxon>
        <taxon>Bacillati</taxon>
        <taxon>Actinomycetota</taxon>
        <taxon>Actinomycetes</taxon>
        <taxon>Micrococcales</taxon>
        <taxon>Micrococcaceae</taxon>
        <taxon>Glutamicibacter</taxon>
    </lineage>
</organism>
<dbReference type="Proteomes" id="UP000235739">
    <property type="component" value="Unassembled WGS sequence"/>
</dbReference>
<gene>
    <name evidence="1" type="ORF">CIK84_11135</name>
</gene>
<sequence length="260" mass="27319">MRTYVVTGAASGIGAATAELIRERGHKVIGVDLRDADVTADLSTAEGRQSAVSRTLELSEGKIDAVIAAAGISAPKAVTVAVNFFGVSNYLEGLLPALAQAQSPRVAVVSSMASIQQNSAELVEALLSGDEEQALAIGASLEAEGPRAGYLNYPSSKRALGRWVRRECITEKWAGAGIPLNAVAPGTVITNMTRELLSTDEGKAMVDQNVPMPLNYHSEAVVIAKLLLWLTSEENTHVTGQTIYCDGGAEATLRGDDIWA</sequence>
<dbReference type="PRINTS" id="PR00081">
    <property type="entry name" value="GDHRDH"/>
</dbReference>
<evidence type="ECO:0000313" key="1">
    <source>
        <dbReference type="EMBL" id="PMQ19261.1"/>
    </source>
</evidence>
<protein>
    <submittedName>
        <fullName evidence="1">Short-chain dehydrogenase</fullName>
    </submittedName>
</protein>
<reference evidence="1 2" key="1">
    <citation type="journal article" date="2017" name="Elife">
        <title>Extensive horizontal gene transfer in cheese-associated bacteria.</title>
        <authorList>
            <person name="Bonham K.S."/>
            <person name="Wolfe B.E."/>
            <person name="Dutton R.J."/>
        </authorList>
    </citation>
    <scope>NUCLEOTIDE SEQUENCE [LARGE SCALE GENOMIC DNA]</scope>
    <source>
        <strain evidence="1 2">JB182</strain>
    </source>
</reference>
<dbReference type="Gene3D" id="3.40.50.720">
    <property type="entry name" value="NAD(P)-binding Rossmann-like Domain"/>
    <property type="match status" value="1"/>
</dbReference>
<dbReference type="PANTHER" id="PTHR43975">
    <property type="entry name" value="ZGC:101858"/>
    <property type="match status" value="1"/>
</dbReference>
<proteinExistence type="predicted"/>
<dbReference type="AlphaFoldDB" id="A0A2N7RZF4"/>
<dbReference type="InterPro" id="IPR002347">
    <property type="entry name" value="SDR_fam"/>
</dbReference>
<dbReference type="Pfam" id="PF13561">
    <property type="entry name" value="adh_short_C2"/>
    <property type="match status" value="1"/>
</dbReference>